<dbReference type="AlphaFoldDB" id="A0AA86ULQ0"/>
<comment type="caution">
    <text evidence="1">The sequence shown here is derived from an EMBL/GenBank/DDBJ whole genome shotgun (WGS) entry which is preliminary data.</text>
</comment>
<protein>
    <submittedName>
        <fullName evidence="2">Hypothetical_protein</fullName>
    </submittedName>
</protein>
<evidence type="ECO:0000313" key="1">
    <source>
        <dbReference type="EMBL" id="CAI9956217.1"/>
    </source>
</evidence>
<reference evidence="2 3" key="2">
    <citation type="submission" date="2024-07" db="EMBL/GenBank/DDBJ databases">
        <authorList>
            <person name="Akdeniz Z."/>
        </authorList>
    </citation>
    <scope>NUCLEOTIDE SEQUENCE [LARGE SCALE GENOMIC DNA]</scope>
</reference>
<sequence length="841" mass="90076">MNNIVILSKIGFLTSISGQLNILSRLSTGSNIRNLYVNMLISSLSNGNISLIGSSSGSINIRNYQVSGTYYSQQQLSLCAINSNFAQFSIFNVNFNPSIYIFGNSSSYLFAYVSSSSIQIQQLVLSVGLSTVNSLQTTQSSTIQYQFQFGGIISQISASSVIIHNSAVKAYLNYTSNYMNSSGIITGTSSTTIISINNICLLEYTTFIGSFVNQSGLLGTIGGKVSVSNANIQYSVYGNGSFSNFGTLGVLSIECSNGSFSNLQISFASIQKSSYDANEINIAVLIGKCNAKYVQLNQSTFQGNVSAASNIAILSGLQNSNFIIYNIDISNSKIISSSSSSSISGGVFGKIEGVSNINKLNYLQINVNILSQSLNINSYSSGIIGESINVDNIIIEKLYIYNSSIQSKSQNGQSLASGIIASSTKHNINIKYIEMNNISVISMSQNSIGISAGYVALITSSNIQCSDLNISDSLIQSDSCAPMVSGIIGTFNYSNLIMQNTFVSSSKIFGSDARYNNLSNDIIRQSSGVLSFVNHSDIRILKTNIQDVNISIISNLNKASTSGIIGWLLYSNSTQKSIQILNVYQNSYSLNNNSHSGGFNSIVDQSIDYQYSNQIANSTIITVCQVYNPLQYSYSFTGSMNGYIAGSNVQFINFKALFINITTNGSRASYGGGLVGKITDSGVAIKESSLIIYGGEIYNLNIASKAIVNGVAGSVIGFATGNSNITIDSIIINNAINNVTAQSVFAGSFAGSQASQQSYAFVKITNSEIYSVKIYYQNQTLVLINFILRPQLAELTNGLIQISSTKSLGFSSINGIPVSNCENVQVQYINGNNYISENGCI</sequence>
<name>A0AA86ULQ0_9EUKA</name>
<gene>
    <name evidence="2" type="ORF">HINF_LOCUS24651</name>
    <name evidence="1" type="ORF">HINF_LOCUS43862</name>
</gene>
<organism evidence="1">
    <name type="scientific">Hexamita inflata</name>
    <dbReference type="NCBI Taxonomy" id="28002"/>
    <lineage>
        <taxon>Eukaryota</taxon>
        <taxon>Metamonada</taxon>
        <taxon>Diplomonadida</taxon>
        <taxon>Hexamitidae</taxon>
        <taxon>Hexamitinae</taxon>
        <taxon>Hexamita</taxon>
    </lineage>
</organism>
<evidence type="ECO:0000313" key="2">
    <source>
        <dbReference type="EMBL" id="CAL6015231.1"/>
    </source>
</evidence>
<evidence type="ECO:0000313" key="3">
    <source>
        <dbReference type="Proteomes" id="UP001642409"/>
    </source>
</evidence>
<dbReference type="Proteomes" id="UP001642409">
    <property type="component" value="Unassembled WGS sequence"/>
</dbReference>
<proteinExistence type="predicted"/>
<keyword evidence="3" id="KW-1185">Reference proteome</keyword>
<dbReference type="EMBL" id="CAXDID020000072">
    <property type="protein sequence ID" value="CAL6015231.1"/>
    <property type="molecule type" value="Genomic_DNA"/>
</dbReference>
<accession>A0AA86ULQ0</accession>
<dbReference type="EMBL" id="CATOUU010000871">
    <property type="protein sequence ID" value="CAI9956217.1"/>
    <property type="molecule type" value="Genomic_DNA"/>
</dbReference>
<reference evidence="1" key="1">
    <citation type="submission" date="2023-06" db="EMBL/GenBank/DDBJ databases">
        <authorList>
            <person name="Kurt Z."/>
        </authorList>
    </citation>
    <scope>NUCLEOTIDE SEQUENCE</scope>
</reference>